<evidence type="ECO:0000313" key="3">
    <source>
        <dbReference type="EMBL" id="WAP70432.1"/>
    </source>
</evidence>
<dbReference type="PROSITE" id="PS50883">
    <property type="entry name" value="EAL"/>
    <property type="match status" value="1"/>
</dbReference>
<protein>
    <submittedName>
        <fullName evidence="3">EAL domain-containing protein</fullName>
    </submittedName>
</protein>
<dbReference type="InterPro" id="IPR003018">
    <property type="entry name" value="GAF"/>
</dbReference>
<dbReference type="CDD" id="cd01948">
    <property type="entry name" value="EAL"/>
    <property type="match status" value="1"/>
</dbReference>
<dbReference type="SMART" id="SM00267">
    <property type="entry name" value="GGDEF"/>
    <property type="match status" value="1"/>
</dbReference>
<dbReference type="SMART" id="SM00065">
    <property type="entry name" value="GAF"/>
    <property type="match status" value="1"/>
</dbReference>
<dbReference type="Pfam" id="PF00563">
    <property type="entry name" value="EAL"/>
    <property type="match status" value="1"/>
</dbReference>
<accession>A0ABY7C2W6</accession>
<dbReference type="EMBL" id="CP114029">
    <property type="protein sequence ID" value="WAP70432.1"/>
    <property type="molecule type" value="Genomic_DNA"/>
</dbReference>
<dbReference type="InterPro" id="IPR029787">
    <property type="entry name" value="Nucleotide_cyclase"/>
</dbReference>
<dbReference type="InterPro" id="IPR043128">
    <property type="entry name" value="Rev_trsase/Diguanyl_cyclase"/>
</dbReference>
<dbReference type="InterPro" id="IPR000160">
    <property type="entry name" value="GGDEF_dom"/>
</dbReference>
<dbReference type="PROSITE" id="PS50887">
    <property type="entry name" value="GGDEF"/>
    <property type="match status" value="1"/>
</dbReference>
<dbReference type="SMART" id="SM00052">
    <property type="entry name" value="EAL"/>
    <property type="match status" value="1"/>
</dbReference>
<dbReference type="Gene3D" id="3.30.450.40">
    <property type="match status" value="1"/>
</dbReference>
<dbReference type="RefSeq" id="WP_268882926.1">
    <property type="nucleotide sequence ID" value="NZ_CP114029.1"/>
</dbReference>
<dbReference type="InterPro" id="IPR001633">
    <property type="entry name" value="EAL_dom"/>
</dbReference>
<feature type="domain" description="EAL" evidence="1">
    <location>
        <begin position="332"/>
        <end position="586"/>
    </location>
</feature>
<dbReference type="InterPro" id="IPR035919">
    <property type="entry name" value="EAL_sf"/>
</dbReference>
<evidence type="ECO:0000259" key="2">
    <source>
        <dbReference type="PROSITE" id="PS50887"/>
    </source>
</evidence>
<dbReference type="CDD" id="cd01949">
    <property type="entry name" value="GGDEF"/>
    <property type="match status" value="1"/>
</dbReference>
<dbReference type="SUPFAM" id="SSF55073">
    <property type="entry name" value="Nucleotide cyclase"/>
    <property type="match status" value="1"/>
</dbReference>
<dbReference type="NCBIfam" id="TIGR00254">
    <property type="entry name" value="GGDEF"/>
    <property type="match status" value="1"/>
</dbReference>
<dbReference type="PANTHER" id="PTHR44757:SF2">
    <property type="entry name" value="BIOFILM ARCHITECTURE MAINTENANCE PROTEIN MBAA"/>
    <property type="match status" value="1"/>
</dbReference>
<sequence>MPTASPDEAARLREVERYRRSGALTGEKLERVVKLASTIFGFEHVNITTHYDDMQICHVRVGNLGRDRPRAETFCRVPVETRQTLVVHDLAKDERFRSSPLVVDGPRVRFYAGAPLISPSGHCIGALCLLDTKPRRFSQHDAELLTDLAILAVDHMELIRVNDEAKYDALTGLRNRPYLLEVMQTSIEADRMSSVVLIDLDGFKEINDSLGHACGDEALVLVAERLREFAGDDRVIARLGGDEFVIFVDGKADPIAAAELAAAVVARLGKAITLHGHLVHFGASVGLALRSNEIQATQLLANADLAMYRAKQDGRNCHRLFTREMRDTALERGNIVLEMQEAWEGGAFELYYQPIVRLGDGAWTGAEALLRWNYPYRGVLPPALFLPILEKSHLAAHVGSWVIEEACRQASDWRRRFDPNFKIAVNLFELQFKPGTLVPKVRDVLARNELPPQALQLELTERIILADDPRILEQVRQLREIGVGIAFDDFGTGFASLSALKNYPVSCIKIDRSFIAEAADNPADLSIVSSLINLSKSLNLETVAEGIETSAQLAAIGPEKGINGQGYLFSKPQPPRRLEALWAAERDAAPQRRRA</sequence>
<feature type="domain" description="GGDEF" evidence="2">
    <location>
        <begin position="191"/>
        <end position="323"/>
    </location>
</feature>
<evidence type="ECO:0000313" key="4">
    <source>
        <dbReference type="Proteomes" id="UP001164020"/>
    </source>
</evidence>
<dbReference type="Pfam" id="PF00990">
    <property type="entry name" value="GGDEF"/>
    <property type="match status" value="1"/>
</dbReference>
<dbReference type="Pfam" id="PF01590">
    <property type="entry name" value="GAF"/>
    <property type="match status" value="1"/>
</dbReference>
<dbReference type="SUPFAM" id="SSF55781">
    <property type="entry name" value="GAF domain-like"/>
    <property type="match status" value="1"/>
</dbReference>
<name>A0ABY7C2W6_9HYPH</name>
<proteinExistence type="predicted"/>
<dbReference type="Gene3D" id="3.20.20.450">
    <property type="entry name" value="EAL domain"/>
    <property type="match status" value="1"/>
</dbReference>
<dbReference type="Gene3D" id="3.30.70.270">
    <property type="match status" value="1"/>
</dbReference>
<gene>
    <name evidence="3" type="ORF">OH818_10470</name>
</gene>
<evidence type="ECO:0000259" key="1">
    <source>
        <dbReference type="PROSITE" id="PS50883"/>
    </source>
</evidence>
<dbReference type="InterPro" id="IPR029016">
    <property type="entry name" value="GAF-like_dom_sf"/>
</dbReference>
<dbReference type="PANTHER" id="PTHR44757">
    <property type="entry name" value="DIGUANYLATE CYCLASE DGCP"/>
    <property type="match status" value="1"/>
</dbReference>
<keyword evidence="4" id="KW-1185">Reference proteome</keyword>
<dbReference type="Proteomes" id="UP001164020">
    <property type="component" value="Chromosome"/>
</dbReference>
<organism evidence="3 4">
    <name type="scientific">Jiella pelagia</name>
    <dbReference type="NCBI Taxonomy" id="2986949"/>
    <lineage>
        <taxon>Bacteria</taxon>
        <taxon>Pseudomonadati</taxon>
        <taxon>Pseudomonadota</taxon>
        <taxon>Alphaproteobacteria</taxon>
        <taxon>Hyphomicrobiales</taxon>
        <taxon>Aurantimonadaceae</taxon>
        <taxon>Jiella</taxon>
    </lineage>
</organism>
<dbReference type="InterPro" id="IPR052155">
    <property type="entry name" value="Biofilm_reg_signaling"/>
</dbReference>
<reference evidence="3" key="1">
    <citation type="submission" date="2022-12" db="EMBL/GenBank/DDBJ databases">
        <title>Jiella pelagia sp. nov., isolated from phosphonate enriched culture of Northwest Pacific surface seawater.</title>
        <authorList>
            <person name="Shin D.Y."/>
            <person name="Hwang C.Y."/>
        </authorList>
    </citation>
    <scope>NUCLEOTIDE SEQUENCE</scope>
    <source>
        <strain evidence="3">HL-NP1</strain>
    </source>
</reference>
<dbReference type="SUPFAM" id="SSF141868">
    <property type="entry name" value="EAL domain-like"/>
    <property type="match status" value="1"/>
</dbReference>